<name>A0A9P9DTW3_9HYPO</name>
<keyword evidence="1" id="KW-0677">Repeat</keyword>
<dbReference type="AlphaFoldDB" id="A0A9P9DTW3"/>
<evidence type="ECO:0000259" key="2">
    <source>
        <dbReference type="Pfam" id="PF24883"/>
    </source>
</evidence>
<evidence type="ECO:0000256" key="1">
    <source>
        <dbReference type="ARBA" id="ARBA00022737"/>
    </source>
</evidence>
<feature type="domain" description="Nephrocystin 3-like N-terminal" evidence="2">
    <location>
        <begin position="21"/>
        <end position="137"/>
    </location>
</feature>
<dbReference type="EMBL" id="JAGMUV010000022">
    <property type="protein sequence ID" value="KAH7124436.1"/>
    <property type="molecule type" value="Genomic_DNA"/>
</dbReference>
<evidence type="ECO:0000313" key="4">
    <source>
        <dbReference type="Proteomes" id="UP000738349"/>
    </source>
</evidence>
<comment type="caution">
    <text evidence="3">The sequence shown here is derived from an EMBL/GenBank/DDBJ whole genome shotgun (WGS) entry which is preliminary data.</text>
</comment>
<proteinExistence type="predicted"/>
<dbReference type="OrthoDB" id="538223at2759"/>
<dbReference type="InterPro" id="IPR056884">
    <property type="entry name" value="NPHP3-like_N"/>
</dbReference>
<dbReference type="Proteomes" id="UP000738349">
    <property type="component" value="Unassembled WGS sequence"/>
</dbReference>
<dbReference type="PANTHER" id="PTHR10039">
    <property type="entry name" value="AMELOGENIN"/>
    <property type="match status" value="1"/>
</dbReference>
<accession>A0A9P9DTW3</accession>
<sequence>MRQQELERERDPQAEEKRQWLEKEPDNRLSYFFCQATEARLSNATAVLRGLIYLLVDQQPSLTSHVRKKHDHAGKQLFKDGNAWEALSKILAAMLNDPSLDSAILIVNALDECKTNRHQLLDLIAKASRVKWIVSSRNWWDIKEKMGNIKQKVRLYLELNKDSISMAVDTYIAYKVDRLACHKKYDKETRDTVEQHLVSGANDTFLWVALVCQELQTTDFWDVLDAIGKIPAGLSMGMPAAPFGIELICPRLGRGAGPSVLQLREPNTAHKKMIFSSS</sequence>
<reference evidence="3" key="1">
    <citation type="journal article" date="2021" name="Nat. Commun.">
        <title>Genetic determinants of endophytism in the Arabidopsis root mycobiome.</title>
        <authorList>
            <person name="Mesny F."/>
            <person name="Miyauchi S."/>
            <person name="Thiergart T."/>
            <person name="Pickel B."/>
            <person name="Atanasova L."/>
            <person name="Karlsson M."/>
            <person name="Huettel B."/>
            <person name="Barry K.W."/>
            <person name="Haridas S."/>
            <person name="Chen C."/>
            <person name="Bauer D."/>
            <person name="Andreopoulos W."/>
            <person name="Pangilinan J."/>
            <person name="LaButti K."/>
            <person name="Riley R."/>
            <person name="Lipzen A."/>
            <person name="Clum A."/>
            <person name="Drula E."/>
            <person name="Henrissat B."/>
            <person name="Kohler A."/>
            <person name="Grigoriev I.V."/>
            <person name="Martin F.M."/>
            <person name="Hacquard S."/>
        </authorList>
    </citation>
    <scope>NUCLEOTIDE SEQUENCE</scope>
    <source>
        <strain evidence="3">MPI-CAGE-AT-0147</strain>
    </source>
</reference>
<organism evidence="3 4">
    <name type="scientific">Dactylonectria macrodidyma</name>
    <dbReference type="NCBI Taxonomy" id="307937"/>
    <lineage>
        <taxon>Eukaryota</taxon>
        <taxon>Fungi</taxon>
        <taxon>Dikarya</taxon>
        <taxon>Ascomycota</taxon>
        <taxon>Pezizomycotina</taxon>
        <taxon>Sordariomycetes</taxon>
        <taxon>Hypocreomycetidae</taxon>
        <taxon>Hypocreales</taxon>
        <taxon>Nectriaceae</taxon>
        <taxon>Dactylonectria</taxon>
    </lineage>
</organism>
<dbReference type="Pfam" id="PF24883">
    <property type="entry name" value="NPHP3_N"/>
    <property type="match status" value="1"/>
</dbReference>
<keyword evidence="4" id="KW-1185">Reference proteome</keyword>
<gene>
    <name evidence="3" type="ORF">EDB81DRAFT_699461</name>
</gene>
<evidence type="ECO:0000313" key="3">
    <source>
        <dbReference type="EMBL" id="KAH7124436.1"/>
    </source>
</evidence>
<protein>
    <recommendedName>
        <fullName evidence="2">Nephrocystin 3-like N-terminal domain-containing protein</fullName>
    </recommendedName>
</protein>